<dbReference type="RefSeq" id="WP_160006939.1">
    <property type="nucleotide sequence ID" value="NZ_FNUZ01000007.1"/>
</dbReference>
<name>A0A1H6BFG5_9RHOB</name>
<dbReference type="PANTHER" id="PTHR36838">
    <property type="entry name" value="AUXIN EFFLUX CARRIER FAMILY PROTEIN"/>
    <property type="match status" value="1"/>
</dbReference>
<dbReference type="Proteomes" id="UP000236752">
    <property type="component" value="Unassembled WGS sequence"/>
</dbReference>
<feature type="transmembrane region" description="Helical" evidence="7">
    <location>
        <begin position="6"/>
        <end position="22"/>
    </location>
</feature>
<feature type="transmembrane region" description="Helical" evidence="7">
    <location>
        <begin position="126"/>
        <end position="148"/>
    </location>
</feature>
<evidence type="ECO:0000313" key="8">
    <source>
        <dbReference type="EMBL" id="SEG59344.1"/>
    </source>
</evidence>
<comment type="subcellular location">
    <subcellularLocation>
        <location evidence="1">Membrane</location>
        <topology evidence="1">Multi-pass membrane protein</topology>
    </subcellularLocation>
</comment>
<dbReference type="Pfam" id="PF03547">
    <property type="entry name" value="Mem_trans"/>
    <property type="match status" value="1"/>
</dbReference>
<reference evidence="8 9" key="1">
    <citation type="submission" date="2016-10" db="EMBL/GenBank/DDBJ databases">
        <authorList>
            <person name="de Groot N.N."/>
        </authorList>
    </citation>
    <scope>NUCLEOTIDE SEQUENCE [LARGE SCALE GENOMIC DNA]</scope>
    <source>
        <strain evidence="8 9">DSM 26915</strain>
    </source>
</reference>
<dbReference type="AlphaFoldDB" id="A0A1H6BFG5"/>
<feature type="transmembrane region" description="Helical" evidence="7">
    <location>
        <begin position="282"/>
        <end position="305"/>
    </location>
</feature>
<accession>A0A1H6BFG5</accession>
<dbReference type="GO" id="GO:0055085">
    <property type="term" value="P:transmembrane transport"/>
    <property type="evidence" value="ECO:0007669"/>
    <property type="project" value="InterPro"/>
</dbReference>
<keyword evidence="2" id="KW-0813">Transport</keyword>
<evidence type="ECO:0000313" key="9">
    <source>
        <dbReference type="Proteomes" id="UP000236752"/>
    </source>
</evidence>
<feature type="transmembrane region" description="Helical" evidence="7">
    <location>
        <begin position="66"/>
        <end position="84"/>
    </location>
</feature>
<dbReference type="EMBL" id="FNUZ01000007">
    <property type="protein sequence ID" value="SEG59344.1"/>
    <property type="molecule type" value="Genomic_DNA"/>
</dbReference>
<dbReference type="InterPro" id="IPR004776">
    <property type="entry name" value="Mem_transp_PIN-like"/>
</dbReference>
<feature type="transmembrane region" description="Helical" evidence="7">
    <location>
        <begin position="256"/>
        <end position="275"/>
    </location>
</feature>
<keyword evidence="4 7" id="KW-0812">Transmembrane</keyword>
<feature type="transmembrane region" description="Helical" evidence="7">
    <location>
        <begin position="226"/>
        <end position="250"/>
    </location>
</feature>
<evidence type="ECO:0000256" key="5">
    <source>
        <dbReference type="ARBA" id="ARBA00022989"/>
    </source>
</evidence>
<evidence type="ECO:0000256" key="1">
    <source>
        <dbReference type="ARBA" id="ARBA00004141"/>
    </source>
</evidence>
<gene>
    <name evidence="8" type="ORF">SAMN04488045_3508</name>
</gene>
<feature type="transmembrane region" description="Helical" evidence="7">
    <location>
        <begin position="193"/>
        <end position="214"/>
    </location>
</feature>
<feature type="transmembrane region" description="Helical" evidence="7">
    <location>
        <begin position="160"/>
        <end position="181"/>
    </location>
</feature>
<evidence type="ECO:0000256" key="3">
    <source>
        <dbReference type="ARBA" id="ARBA00022475"/>
    </source>
</evidence>
<evidence type="ECO:0000256" key="6">
    <source>
        <dbReference type="ARBA" id="ARBA00023136"/>
    </source>
</evidence>
<dbReference type="PANTHER" id="PTHR36838:SF3">
    <property type="entry name" value="TRANSPORTER AUXIN EFFLUX CARRIER EC FAMILY"/>
    <property type="match status" value="1"/>
</dbReference>
<protein>
    <submittedName>
        <fullName evidence="8">Membrane transport protein</fullName>
    </submittedName>
</protein>
<evidence type="ECO:0000256" key="7">
    <source>
        <dbReference type="SAM" id="Phobius"/>
    </source>
</evidence>
<proteinExistence type="predicted"/>
<evidence type="ECO:0000256" key="4">
    <source>
        <dbReference type="ARBA" id="ARBA00022692"/>
    </source>
</evidence>
<sequence>MIDIIILMLPIFSMIAIGSLFLHQGWFPSEGLPILNKFVMNACIPALLFSAVTGSDSFGAEAWRNAALYAGASVLGCFLLWVILRLVLKGHGAQSVILAMGAATANSVFLGFPILTIFMPDSANEVFAWIIIAEIAFIIPIMTTLALMAEDRDDTSVGPLLMAFLRSPVAVGLFAGFGFRLTGLDLPDWTSQVIKSIVSAAPFIALFVVGGTMLQNRLTRSGPRVLAVSAAKLFLQPALVAMAFGLLIGWDTDATKGAIVFATMPLFLSFVAFASRHEVEDVAASSIVLTTLLGAVTVTLTLSLLF</sequence>
<keyword evidence="5 7" id="KW-1133">Transmembrane helix</keyword>
<dbReference type="GO" id="GO:0016020">
    <property type="term" value="C:membrane"/>
    <property type="evidence" value="ECO:0007669"/>
    <property type="project" value="UniProtKB-SubCell"/>
</dbReference>
<evidence type="ECO:0000256" key="2">
    <source>
        <dbReference type="ARBA" id="ARBA00022448"/>
    </source>
</evidence>
<keyword evidence="6 7" id="KW-0472">Membrane</keyword>
<dbReference type="OrthoDB" id="9810457at2"/>
<keyword evidence="3" id="KW-1003">Cell membrane</keyword>
<feature type="transmembrane region" description="Helical" evidence="7">
    <location>
        <begin position="96"/>
        <end position="120"/>
    </location>
</feature>
<organism evidence="8 9">
    <name type="scientific">Thalassococcus halodurans</name>
    <dbReference type="NCBI Taxonomy" id="373675"/>
    <lineage>
        <taxon>Bacteria</taxon>
        <taxon>Pseudomonadati</taxon>
        <taxon>Pseudomonadota</taxon>
        <taxon>Alphaproteobacteria</taxon>
        <taxon>Rhodobacterales</taxon>
        <taxon>Roseobacteraceae</taxon>
        <taxon>Thalassococcus</taxon>
    </lineage>
</organism>
<keyword evidence="9" id="KW-1185">Reference proteome</keyword>